<dbReference type="InterPro" id="IPR041202">
    <property type="entry name" value="BaeRF_family10"/>
</dbReference>
<dbReference type="Gene3D" id="3.30.1330.30">
    <property type="match status" value="1"/>
</dbReference>
<dbReference type="InterPro" id="IPR029064">
    <property type="entry name" value="Ribosomal_eL30-like_sf"/>
</dbReference>
<sequence length="383" mass="43216">MITYTEIEDLLDFQSERQPIISFYLNTDGSRFSLDEQKVSARNLVREGRKTTESSELEDDVRMGLTSDLDKIEKYLDDELTRGYEPRGLAIFACMETGLWRVVGLPRPVPSLLVMEQTLHVRPLTLILDEYHRYGVLLLDKSNAELYEVYIGEIIKLDRAFKTEEAGLKLSTVDSPGSADRGKSKKEEEDLQKHFRRVSETLFHLYHRRHYEYLVLGGQQQLLGQFENFMHPALKEHLVGRFSAEPGKTHQSKILEDVVVIERNVETIEEKKLVKQLVDSAHSRGLGVIGLDDTVHALQMGAVHILLVQDGWHTPGIICRNCGLYGIEKKKCPGCGSDTTQVADMVDEVIEAAIKTGSIIEHVHPDAGLAEHGKIGAILRFSV</sequence>
<name>A0A532UR39_UNCL8</name>
<evidence type="ECO:0000313" key="3">
    <source>
        <dbReference type="EMBL" id="TKJ37267.1"/>
    </source>
</evidence>
<dbReference type="PANTHER" id="PTHR10113">
    <property type="entry name" value="PEPTIDE CHAIN RELEASE FACTOR SUBUNIT 1"/>
    <property type="match status" value="1"/>
</dbReference>
<dbReference type="InterPro" id="IPR004403">
    <property type="entry name" value="Peptide_chain-rel_eRF1/aRF1"/>
</dbReference>
<gene>
    <name evidence="3" type="ORF">CEE37_14255</name>
</gene>
<dbReference type="EMBL" id="NJBN01000013">
    <property type="protein sequence ID" value="TKJ37267.1"/>
    <property type="molecule type" value="Genomic_DNA"/>
</dbReference>
<comment type="caution">
    <text evidence="3">The sequence shown here is derived from an EMBL/GenBank/DDBJ whole genome shotgun (WGS) entry which is preliminary data.</text>
</comment>
<dbReference type="InterPro" id="IPR005142">
    <property type="entry name" value="eRF1_3"/>
</dbReference>
<reference evidence="3 4" key="1">
    <citation type="submission" date="2017-06" db="EMBL/GenBank/DDBJ databases">
        <title>Novel microbial phyla capable of carbon fixation and sulfur reduction in deep-sea sediments.</title>
        <authorList>
            <person name="Huang J."/>
            <person name="Baker B."/>
            <person name="Wang Y."/>
        </authorList>
    </citation>
    <scope>NUCLEOTIDE SEQUENCE [LARGE SCALE GENOMIC DNA]</scope>
    <source>
        <strain evidence="3">B3_LCP</strain>
    </source>
</reference>
<dbReference type="Gene3D" id="3.30.420.60">
    <property type="entry name" value="eRF1 domain 2"/>
    <property type="match status" value="1"/>
</dbReference>
<dbReference type="AlphaFoldDB" id="A0A532UR39"/>
<evidence type="ECO:0000256" key="1">
    <source>
        <dbReference type="SAM" id="MobiDB-lite"/>
    </source>
</evidence>
<feature type="region of interest" description="Disordered" evidence="1">
    <location>
        <begin position="172"/>
        <end position="191"/>
    </location>
</feature>
<dbReference type="Pfam" id="PF18854">
    <property type="entry name" value="baeRF_family10"/>
    <property type="match status" value="1"/>
</dbReference>
<dbReference type="SUPFAM" id="SSF55315">
    <property type="entry name" value="L30e-like"/>
    <property type="match status" value="1"/>
</dbReference>
<evidence type="ECO:0000259" key="2">
    <source>
        <dbReference type="Pfam" id="PF03465"/>
    </source>
</evidence>
<organism evidence="3 4">
    <name type="scientific">candidate division LCP-89 bacterium B3_LCP</name>
    <dbReference type="NCBI Taxonomy" id="2012998"/>
    <lineage>
        <taxon>Bacteria</taxon>
        <taxon>Pseudomonadati</taxon>
        <taxon>Bacteria division LCP-89</taxon>
    </lineage>
</organism>
<proteinExistence type="predicted"/>
<dbReference type="GO" id="GO:0003747">
    <property type="term" value="F:translation release factor activity"/>
    <property type="evidence" value="ECO:0007669"/>
    <property type="project" value="InterPro"/>
</dbReference>
<dbReference type="Proteomes" id="UP000319619">
    <property type="component" value="Unassembled WGS sequence"/>
</dbReference>
<dbReference type="Pfam" id="PF03465">
    <property type="entry name" value="eRF1_3"/>
    <property type="match status" value="1"/>
</dbReference>
<accession>A0A532UR39</accession>
<dbReference type="InterPro" id="IPR042226">
    <property type="entry name" value="eFR1_2_sf"/>
</dbReference>
<feature type="compositionally biased region" description="Basic and acidic residues" evidence="1">
    <location>
        <begin position="180"/>
        <end position="191"/>
    </location>
</feature>
<protein>
    <recommendedName>
        <fullName evidence="2">eRF1 domain-containing protein</fullName>
    </recommendedName>
</protein>
<feature type="domain" description="eRF1" evidence="2">
    <location>
        <begin position="268"/>
        <end position="383"/>
    </location>
</feature>
<evidence type="ECO:0000313" key="4">
    <source>
        <dbReference type="Proteomes" id="UP000319619"/>
    </source>
</evidence>